<proteinExistence type="predicted"/>
<name>A0A1T4P4W2_9ACTN</name>
<dbReference type="Gene3D" id="3.40.630.30">
    <property type="match status" value="1"/>
</dbReference>
<dbReference type="OrthoDB" id="342444at2"/>
<dbReference type="SUPFAM" id="SSF55729">
    <property type="entry name" value="Acyl-CoA N-acyltransferases (Nat)"/>
    <property type="match status" value="1"/>
</dbReference>
<dbReference type="Proteomes" id="UP000190637">
    <property type="component" value="Unassembled WGS sequence"/>
</dbReference>
<evidence type="ECO:0008006" key="3">
    <source>
        <dbReference type="Google" id="ProtNLM"/>
    </source>
</evidence>
<evidence type="ECO:0000313" key="1">
    <source>
        <dbReference type="EMBL" id="SJZ85968.1"/>
    </source>
</evidence>
<gene>
    <name evidence="1" type="ORF">SAMN02745673_01610</name>
</gene>
<organism evidence="1 2">
    <name type="scientific">Marinactinospora thermotolerans DSM 45154</name>
    <dbReference type="NCBI Taxonomy" id="1122192"/>
    <lineage>
        <taxon>Bacteria</taxon>
        <taxon>Bacillati</taxon>
        <taxon>Actinomycetota</taxon>
        <taxon>Actinomycetes</taxon>
        <taxon>Streptosporangiales</taxon>
        <taxon>Nocardiopsidaceae</taxon>
        <taxon>Marinactinospora</taxon>
    </lineage>
</organism>
<protein>
    <recommendedName>
        <fullName evidence="3">N-acetyltransferase domain-containing protein</fullName>
    </recommendedName>
</protein>
<keyword evidence="2" id="KW-1185">Reference proteome</keyword>
<evidence type="ECO:0000313" key="2">
    <source>
        <dbReference type="Proteomes" id="UP000190637"/>
    </source>
</evidence>
<dbReference type="InterPro" id="IPR016181">
    <property type="entry name" value="Acyl_CoA_acyltransferase"/>
</dbReference>
<accession>A0A1T4P4W2</accession>
<dbReference type="STRING" id="1122192.SAMN02745673_01610"/>
<reference evidence="1 2" key="1">
    <citation type="submission" date="2017-02" db="EMBL/GenBank/DDBJ databases">
        <authorList>
            <person name="Peterson S.W."/>
        </authorList>
    </citation>
    <scope>NUCLEOTIDE SEQUENCE [LARGE SCALE GENOMIC DNA]</scope>
    <source>
        <strain evidence="1 2">DSM 45154</strain>
    </source>
</reference>
<sequence length="253" mass="28246">MQKTPLLIYTVAERPDLLERMYELDGTFAPFMSADPVLSSLFAHRAVFADYTLLAFDPADPDRIVGRAVSVPFRLSRGDDETAELPESGWDQVVSWAVEDHHAGVRTDTVSALEISLAPDYLGRGLSSVMLRAMRDNCRRLGYDTLVAPVRPTAKHLHPRVPMEEYVTWTREDGLPHDPWLRVHARLGATIEGVAPLSMTIPATLAQWREWTGLPFDASGPVEVPGALVPVVADIEHGYAVYVEPNVWMRHRL</sequence>
<dbReference type="AlphaFoldDB" id="A0A1T4P4W2"/>
<dbReference type="EMBL" id="FUWS01000004">
    <property type="protein sequence ID" value="SJZ85968.1"/>
    <property type="molecule type" value="Genomic_DNA"/>
</dbReference>